<comment type="pathway">
    <text evidence="3">Cofactor biosynthesis; adenosylcobalamin biosynthesis.</text>
</comment>
<accession>A0A547Q8I5</accession>
<gene>
    <name evidence="11" type="ORF">FEV53_04525</name>
</gene>
<comment type="function">
    <text evidence="2">Decarboxylates L-threonine-O-3-phosphate to yield (R)-1-amino-2-propanol O-2-phosphate, the precursor for the linkage between the nucleotide loop and the corrin ring in cobalamin.</text>
</comment>
<evidence type="ECO:0000313" key="12">
    <source>
        <dbReference type="Proteomes" id="UP000318590"/>
    </source>
</evidence>
<dbReference type="Proteomes" id="UP000318590">
    <property type="component" value="Unassembled WGS sequence"/>
</dbReference>
<dbReference type="PANTHER" id="PTHR42885:SF1">
    <property type="entry name" value="THREONINE-PHOSPHATE DECARBOXYLASE"/>
    <property type="match status" value="1"/>
</dbReference>
<evidence type="ECO:0000256" key="1">
    <source>
        <dbReference type="ARBA" id="ARBA00001933"/>
    </source>
</evidence>
<dbReference type="InterPro" id="IPR015422">
    <property type="entry name" value="PyrdxlP-dep_Trfase_small"/>
</dbReference>
<proteinExistence type="predicted"/>
<feature type="domain" description="Aminotransferase class I/classII large" evidence="10">
    <location>
        <begin position="70"/>
        <end position="305"/>
    </location>
</feature>
<dbReference type="InterPro" id="IPR004839">
    <property type="entry name" value="Aminotransferase_I/II_large"/>
</dbReference>
<keyword evidence="6" id="KW-0663">Pyridoxal phosphate</keyword>
<evidence type="ECO:0000313" key="11">
    <source>
        <dbReference type="EMBL" id="TRD22683.1"/>
    </source>
</evidence>
<evidence type="ECO:0000259" key="10">
    <source>
        <dbReference type="Pfam" id="PF00155"/>
    </source>
</evidence>
<reference evidence="11 12" key="1">
    <citation type="submission" date="2019-06" db="EMBL/GenBank/DDBJ databases">
        <title>Paenimaribius caenipelagi gen. nov., sp. nov., isolated from a tidal flat.</title>
        <authorList>
            <person name="Yoon J.-H."/>
        </authorList>
    </citation>
    <scope>NUCLEOTIDE SEQUENCE [LARGE SCALE GENOMIC DNA]</scope>
    <source>
        <strain evidence="11 12">JBTF-M29</strain>
    </source>
</reference>
<comment type="catalytic activity">
    <reaction evidence="9">
        <text>O-phospho-L-threonine + H(+) = (R)-1-aminopropan-2-yl phosphate + CO2</text>
        <dbReference type="Rhea" id="RHEA:11492"/>
        <dbReference type="ChEBI" id="CHEBI:15378"/>
        <dbReference type="ChEBI" id="CHEBI:16526"/>
        <dbReference type="ChEBI" id="CHEBI:58563"/>
        <dbReference type="ChEBI" id="CHEBI:58675"/>
        <dbReference type="EC" id="4.1.1.81"/>
    </reaction>
</comment>
<dbReference type="Pfam" id="PF00155">
    <property type="entry name" value="Aminotran_1_2"/>
    <property type="match status" value="1"/>
</dbReference>
<comment type="cofactor">
    <cofactor evidence="1">
        <name>pyridoxal 5'-phosphate</name>
        <dbReference type="ChEBI" id="CHEBI:597326"/>
    </cofactor>
</comment>
<dbReference type="InterPro" id="IPR015421">
    <property type="entry name" value="PyrdxlP-dep_Trfase_major"/>
</dbReference>
<name>A0A547Q8I5_9RHOB</name>
<evidence type="ECO:0000256" key="8">
    <source>
        <dbReference type="ARBA" id="ARBA00029996"/>
    </source>
</evidence>
<dbReference type="OrthoDB" id="9799304at2"/>
<keyword evidence="12" id="KW-1185">Reference proteome</keyword>
<evidence type="ECO:0000256" key="6">
    <source>
        <dbReference type="ARBA" id="ARBA00022898"/>
    </source>
</evidence>
<sequence>MRDHGGNLDAARARFGGAAEDWIDLSTGINPRPYLVPELPGSVWDRLPEASALSALSRAASDLYGGAPCLPVAGAQAAIQLLPRVLPAGEVRILAPTYNEHAASFCSAGHDVREVESVQALAGAPVAVLVNPNNPDGQAHAPADLLDLAGQVGHLIVDESFADPEPELSLAPHLADLPNTVVLRSFGKFFGLAGVRLGFALTTGPLETLLTDAAGPWAVSGPAAAIGATALLDATWIAETRRRLARDAARLDGMAERAGWRLVGGTPLFRTYETHDADAAQDHLARHHIWSRIFPYSKSWIRLGLTDGEASWARLEHALETT</sequence>
<keyword evidence="5" id="KW-0169">Cobalamin biosynthesis</keyword>
<evidence type="ECO:0000256" key="5">
    <source>
        <dbReference type="ARBA" id="ARBA00022573"/>
    </source>
</evidence>
<dbReference type="GO" id="GO:0048472">
    <property type="term" value="F:threonine-phosphate decarboxylase activity"/>
    <property type="evidence" value="ECO:0007669"/>
    <property type="project" value="UniProtKB-EC"/>
</dbReference>
<dbReference type="Gene3D" id="3.40.640.10">
    <property type="entry name" value="Type I PLP-dependent aspartate aminotransferase-like (Major domain)"/>
    <property type="match status" value="1"/>
</dbReference>
<evidence type="ECO:0000256" key="4">
    <source>
        <dbReference type="ARBA" id="ARBA00012285"/>
    </source>
</evidence>
<dbReference type="InterPro" id="IPR005860">
    <property type="entry name" value="CobD"/>
</dbReference>
<keyword evidence="7 11" id="KW-0456">Lyase</keyword>
<dbReference type="EMBL" id="VFSV01000005">
    <property type="protein sequence ID" value="TRD22683.1"/>
    <property type="molecule type" value="Genomic_DNA"/>
</dbReference>
<dbReference type="UniPathway" id="UPA00148"/>
<dbReference type="Gene3D" id="3.90.1150.10">
    <property type="entry name" value="Aspartate Aminotransferase, domain 1"/>
    <property type="match status" value="1"/>
</dbReference>
<evidence type="ECO:0000256" key="2">
    <source>
        <dbReference type="ARBA" id="ARBA00003444"/>
    </source>
</evidence>
<dbReference type="AlphaFoldDB" id="A0A547Q8I5"/>
<organism evidence="11 12">
    <name type="scientific">Palleronia caenipelagi</name>
    <dbReference type="NCBI Taxonomy" id="2489174"/>
    <lineage>
        <taxon>Bacteria</taxon>
        <taxon>Pseudomonadati</taxon>
        <taxon>Pseudomonadota</taxon>
        <taxon>Alphaproteobacteria</taxon>
        <taxon>Rhodobacterales</taxon>
        <taxon>Roseobacteraceae</taxon>
        <taxon>Palleronia</taxon>
    </lineage>
</organism>
<evidence type="ECO:0000256" key="9">
    <source>
        <dbReference type="ARBA" id="ARBA00048531"/>
    </source>
</evidence>
<comment type="caution">
    <text evidence="11">The sequence shown here is derived from an EMBL/GenBank/DDBJ whole genome shotgun (WGS) entry which is preliminary data.</text>
</comment>
<dbReference type="GO" id="GO:0030170">
    <property type="term" value="F:pyridoxal phosphate binding"/>
    <property type="evidence" value="ECO:0007669"/>
    <property type="project" value="InterPro"/>
</dbReference>
<dbReference type="EC" id="4.1.1.81" evidence="4"/>
<dbReference type="GO" id="GO:0009236">
    <property type="term" value="P:cobalamin biosynthetic process"/>
    <property type="evidence" value="ECO:0007669"/>
    <property type="project" value="UniProtKB-UniPathway"/>
</dbReference>
<dbReference type="InterPro" id="IPR015424">
    <property type="entry name" value="PyrdxlP-dep_Trfase"/>
</dbReference>
<dbReference type="PANTHER" id="PTHR42885">
    <property type="entry name" value="HISTIDINOL-PHOSPHATE AMINOTRANSFERASE-RELATED"/>
    <property type="match status" value="1"/>
</dbReference>
<dbReference type="SUPFAM" id="SSF53383">
    <property type="entry name" value="PLP-dependent transferases"/>
    <property type="match status" value="1"/>
</dbReference>
<dbReference type="NCBIfam" id="TIGR01140">
    <property type="entry name" value="L_thr_O3P_dcar"/>
    <property type="match status" value="1"/>
</dbReference>
<dbReference type="RefSeq" id="WP_142833627.1">
    <property type="nucleotide sequence ID" value="NZ_VFSV01000005.1"/>
</dbReference>
<protein>
    <recommendedName>
        <fullName evidence="4">threonine-phosphate decarboxylase</fullName>
        <ecNumber evidence="4">4.1.1.81</ecNumber>
    </recommendedName>
    <alternativeName>
        <fullName evidence="8">L-threonine-O-3-phosphate decarboxylase</fullName>
    </alternativeName>
</protein>
<evidence type="ECO:0000256" key="3">
    <source>
        <dbReference type="ARBA" id="ARBA00004953"/>
    </source>
</evidence>
<evidence type="ECO:0000256" key="7">
    <source>
        <dbReference type="ARBA" id="ARBA00023239"/>
    </source>
</evidence>